<dbReference type="PROSITE" id="PS00107">
    <property type="entry name" value="PROTEIN_KINASE_ATP"/>
    <property type="match status" value="1"/>
</dbReference>
<dbReference type="CDD" id="cd14014">
    <property type="entry name" value="STKc_PknB_like"/>
    <property type="match status" value="1"/>
</dbReference>
<feature type="domain" description="Protein kinase" evidence="6">
    <location>
        <begin position="17"/>
        <end position="275"/>
    </location>
</feature>
<dbReference type="InterPro" id="IPR008271">
    <property type="entry name" value="Ser/Thr_kinase_AS"/>
</dbReference>
<dbReference type="InterPro" id="IPR011009">
    <property type="entry name" value="Kinase-like_dom_sf"/>
</dbReference>
<keyword evidence="4 5" id="KW-0067">ATP-binding</keyword>
<dbReference type="Gene3D" id="1.10.510.10">
    <property type="entry name" value="Transferase(Phosphotransferase) domain 1"/>
    <property type="match status" value="1"/>
</dbReference>
<evidence type="ECO:0000256" key="3">
    <source>
        <dbReference type="ARBA" id="ARBA00022777"/>
    </source>
</evidence>
<evidence type="ECO:0000256" key="4">
    <source>
        <dbReference type="ARBA" id="ARBA00022840"/>
    </source>
</evidence>
<dbReference type="InterPro" id="IPR017441">
    <property type="entry name" value="Protein_kinase_ATP_BS"/>
</dbReference>
<dbReference type="AlphaFoldDB" id="A0A1H1UBW1"/>
<evidence type="ECO:0000256" key="1">
    <source>
        <dbReference type="ARBA" id="ARBA00022679"/>
    </source>
</evidence>
<reference evidence="7 8" key="1">
    <citation type="submission" date="2016-10" db="EMBL/GenBank/DDBJ databases">
        <authorList>
            <person name="de Groot N.N."/>
        </authorList>
    </citation>
    <scope>NUCLEOTIDE SEQUENCE [LARGE SCALE GENOMIC DNA]</scope>
    <source>
        <strain evidence="7 8">DSM 43941</strain>
    </source>
</reference>
<evidence type="ECO:0000259" key="6">
    <source>
        <dbReference type="PROSITE" id="PS50011"/>
    </source>
</evidence>
<sequence>MPVSPLRPHDPRELGDYTLLGVLGEGGMGAVYQGRGRDGRLVAVKMIRTEFAAVEEFRARFRSEVNRARQVPPFSTAAVLDADPDHNPPYLVVEYVDGPDLAEVVAENGPLRDGALHSVAVGVATALVAIHGAGVVHRDLKPRNVLFALGAPKVIDFGIARATESTSEHTRTGQLVGTVSYMAPERLDGPVTAVTPAVDVFAWGAVVAYAANGQGPFHGDSSTAIAVRILTREPDLGNLTGALRTAVERALSKNPGDRPTAPELLQLLLATEPATDVLSSHADKPRSRLPRVLLATAAASVLAAGAAIPIRLAADHASDPGTTASSAAALPSPTPLLADPLTKAALWKAGKNAKGGTCEYDKNGLRVTTTSAPEFFCLGPKKTLPELHTMTFTLESVGLGSCAVARFRQGDVNLYSAHFCEYDFELVTNRDDGALPAQFQNLLFTGRGPRVITIRVRKDTVRVWIDGTEMLSEPTPFVGTLNGRLDLGVERSAGSDEPAETVLSGIEFWAR</sequence>
<organism evidence="7 8">
    <name type="scientific">Actinoplanes derwentensis</name>
    <dbReference type="NCBI Taxonomy" id="113562"/>
    <lineage>
        <taxon>Bacteria</taxon>
        <taxon>Bacillati</taxon>
        <taxon>Actinomycetota</taxon>
        <taxon>Actinomycetes</taxon>
        <taxon>Micromonosporales</taxon>
        <taxon>Micromonosporaceae</taxon>
        <taxon>Actinoplanes</taxon>
    </lineage>
</organism>
<keyword evidence="8" id="KW-1185">Reference proteome</keyword>
<keyword evidence="7" id="KW-0723">Serine/threonine-protein kinase</keyword>
<dbReference type="Pfam" id="PF00069">
    <property type="entry name" value="Pkinase"/>
    <property type="match status" value="1"/>
</dbReference>
<keyword evidence="1" id="KW-0808">Transferase</keyword>
<evidence type="ECO:0000256" key="2">
    <source>
        <dbReference type="ARBA" id="ARBA00022741"/>
    </source>
</evidence>
<dbReference type="OrthoDB" id="4326323at2"/>
<dbReference type="PROSITE" id="PS00108">
    <property type="entry name" value="PROTEIN_KINASE_ST"/>
    <property type="match status" value="1"/>
</dbReference>
<dbReference type="SUPFAM" id="SSF56112">
    <property type="entry name" value="Protein kinase-like (PK-like)"/>
    <property type="match status" value="1"/>
</dbReference>
<protein>
    <submittedName>
        <fullName evidence="7">Serine/threonine protein kinase</fullName>
    </submittedName>
</protein>
<keyword evidence="3 7" id="KW-0418">Kinase</keyword>
<dbReference type="EMBL" id="LT629758">
    <property type="protein sequence ID" value="SDS69957.1"/>
    <property type="molecule type" value="Genomic_DNA"/>
</dbReference>
<evidence type="ECO:0000313" key="7">
    <source>
        <dbReference type="EMBL" id="SDS69957.1"/>
    </source>
</evidence>
<feature type="binding site" evidence="5">
    <location>
        <position position="45"/>
    </location>
    <ligand>
        <name>ATP</name>
        <dbReference type="ChEBI" id="CHEBI:30616"/>
    </ligand>
</feature>
<gene>
    <name evidence="7" type="ORF">SAMN04489716_1394</name>
</gene>
<dbReference type="InterPro" id="IPR000719">
    <property type="entry name" value="Prot_kinase_dom"/>
</dbReference>
<dbReference type="Gene3D" id="3.30.200.20">
    <property type="entry name" value="Phosphorylase Kinase, domain 1"/>
    <property type="match status" value="1"/>
</dbReference>
<dbReference type="GO" id="GO:0005524">
    <property type="term" value="F:ATP binding"/>
    <property type="evidence" value="ECO:0007669"/>
    <property type="project" value="UniProtKB-UniRule"/>
</dbReference>
<evidence type="ECO:0000256" key="5">
    <source>
        <dbReference type="PROSITE-ProRule" id="PRU10141"/>
    </source>
</evidence>
<dbReference type="RefSeq" id="WP_092542656.1">
    <property type="nucleotide sequence ID" value="NZ_BOMJ01000021.1"/>
</dbReference>
<evidence type="ECO:0000313" key="8">
    <source>
        <dbReference type="Proteomes" id="UP000198688"/>
    </source>
</evidence>
<dbReference type="PANTHER" id="PTHR43289">
    <property type="entry name" value="MITOGEN-ACTIVATED PROTEIN KINASE KINASE KINASE 20-RELATED"/>
    <property type="match status" value="1"/>
</dbReference>
<dbReference type="STRING" id="113562.SAMN04489716_1394"/>
<accession>A0A1H1UBW1</accession>
<keyword evidence="2 5" id="KW-0547">Nucleotide-binding</keyword>
<proteinExistence type="predicted"/>
<dbReference type="GO" id="GO:0004674">
    <property type="term" value="F:protein serine/threonine kinase activity"/>
    <property type="evidence" value="ECO:0007669"/>
    <property type="project" value="UniProtKB-KW"/>
</dbReference>
<name>A0A1H1UBW1_9ACTN</name>
<dbReference type="Proteomes" id="UP000198688">
    <property type="component" value="Chromosome I"/>
</dbReference>
<dbReference type="PANTHER" id="PTHR43289:SF34">
    <property type="entry name" value="SERINE_THREONINE-PROTEIN KINASE YBDM-RELATED"/>
    <property type="match status" value="1"/>
</dbReference>
<dbReference type="PROSITE" id="PS50011">
    <property type="entry name" value="PROTEIN_KINASE_DOM"/>
    <property type="match status" value="1"/>
</dbReference>
<dbReference type="SMART" id="SM00220">
    <property type="entry name" value="S_TKc"/>
    <property type="match status" value="1"/>
</dbReference>